<dbReference type="PANTHER" id="PTHR30535">
    <property type="entry name" value="VITAMIN B12-BINDING PROTEIN"/>
    <property type="match status" value="1"/>
</dbReference>
<reference evidence="3" key="2">
    <citation type="submission" date="2023-07" db="EMBL/GenBank/DDBJ databases">
        <title>Shewanella mangrovi sp. nov., an acetaldehyde- degrading bacterium isolated from mangrove sediment.</title>
        <authorList>
            <person name="Liu Y."/>
        </authorList>
    </citation>
    <scope>NUCLEOTIDE SEQUENCE [LARGE SCALE GENOMIC DNA]</scope>
    <source>
        <strain evidence="3">C32</strain>
    </source>
</reference>
<keyword evidence="3" id="KW-1185">Reference proteome</keyword>
<sequence>MDVTRRRILQGLGGLLGSSLWPNLTMASTASQLSMFGQVPSAAKAQRLISAGAPADMLLLALAPERLLGLASFDLGGDYPWLSNKLTALPKLGRLAGRSSTLSLEQLLALKPDLIIDCGTVNDTFRSTAERIVAQTGIPYLLVSGKLADSAAQLRQTGAVLGADARAEQLAQIAEHILAEAAHFADARGRQLSFYAARGARGLETGVAGSLHTEAIELLGLRNVASAEHQRGLAPVSMEQLLLWQPDIIITQEPSTWQHIQTSPQWQGLKAVQQQQVLLLARFPFGWFDSPPGINRLLGIRRLQAYLDPSLQAGFKAEMQQFFAAFYHSELSDAHYQQLVEPQLVNA</sequence>
<dbReference type="Gene3D" id="3.40.50.1980">
    <property type="entry name" value="Nitrogenase molybdenum iron protein domain"/>
    <property type="match status" value="2"/>
</dbReference>
<proteinExistence type="predicted"/>
<name>A0ABT2FKJ4_9GAMM</name>
<dbReference type="Pfam" id="PF01497">
    <property type="entry name" value="Peripla_BP_2"/>
    <property type="match status" value="1"/>
</dbReference>
<dbReference type="SUPFAM" id="SSF53807">
    <property type="entry name" value="Helical backbone' metal receptor"/>
    <property type="match status" value="1"/>
</dbReference>
<protein>
    <submittedName>
        <fullName evidence="2">ABC transporter substrate-binding protein</fullName>
    </submittedName>
</protein>
<organism evidence="2 3">
    <name type="scientific">Shewanella electrica</name>
    <dbReference type="NCBI Taxonomy" id="515560"/>
    <lineage>
        <taxon>Bacteria</taxon>
        <taxon>Pseudomonadati</taxon>
        <taxon>Pseudomonadota</taxon>
        <taxon>Gammaproteobacteria</taxon>
        <taxon>Alteromonadales</taxon>
        <taxon>Shewanellaceae</taxon>
        <taxon>Shewanella</taxon>
    </lineage>
</organism>
<comment type="caution">
    <text evidence="2">The sequence shown here is derived from an EMBL/GenBank/DDBJ whole genome shotgun (WGS) entry which is preliminary data.</text>
</comment>
<dbReference type="InterPro" id="IPR002491">
    <property type="entry name" value="ABC_transptr_periplasmic_BD"/>
</dbReference>
<evidence type="ECO:0000313" key="3">
    <source>
        <dbReference type="Proteomes" id="UP001201549"/>
    </source>
</evidence>
<dbReference type="EMBL" id="JAKOGG010000005">
    <property type="protein sequence ID" value="MCS4556833.1"/>
    <property type="molecule type" value="Genomic_DNA"/>
</dbReference>
<dbReference type="PANTHER" id="PTHR30535:SF34">
    <property type="entry name" value="MOLYBDATE-BINDING PROTEIN MOLA"/>
    <property type="match status" value="1"/>
</dbReference>
<reference evidence="2 3" key="1">
    <citation type="submission" date="2022-02" db="EMBL/GenBank/DDBJ databases">
        <authorList>
            <person name="Zhuang L."/>
        </authorList>
    </citation>
    <scope>NUCLEOTIDE SEQUENCE [LARGE SCALE GENOMIC DNA]</scope>
    <source>
        <strain evidence="2 3">C32</strain>
    </source>
</reference>
<evidence type="ECO:0000313" key="2">
    <source>
        <dbReference type="EMBL" id="MCS4556833.1"/>
    </source>
</evidence>
<accession>A0ABT2FKJ4</accession>
<dbReference type="Gene3D" id="1.20.58.2180">
    <property type="match status" value="1"/>
</dbReference>
<dbReference type="PROSITE" id="PS50983">
    <property type="entry name" value="FE_B12_PBP"/>
    <property type="match status" value="1"/>
</dbReference>
<dbReference type="InterPro" id="IPR050902">
    <property type="entry name" value="ABC_Transporter_SBP"/>
</dbReference>
<gene>
    <name evidence="2" type="ORF">L9G74_10295</name>
</gene>
<dbReference type="Proteomes" id="UP001201549">
    <property type="component" value="Unassembled WGS sequence"/>
</dbReference>
<feature type="domain" description="Fe/B12 periplasmic-binding" evidence="1">
    <location>
        <begin position="47"/>
        <end position="311"/>
    </location>
</feature>
<dbReference type="RefSeq" id="WP_238896222.1">
    <property type="nucleotide sequence ID" value="NZ_JAKOGG010000005.1"/>
</dbReference>
<evidence type="ECO:0000259" key="1">
    <source>
        <dbReference type="PROSITE" id="PS50983"/>
    </source>
</evidence>